<dbReference type="Pfam" id="PF13439">
    <property type="entry name" value="Glyco_transf_4"/>
    <property type="match status" value="1"/>
</dbReference>
<evidence type="ECO:0000313" key="4">
    <source>
        <dbReference type="EMBL" id="KZL90044.1"/>
    </source>
</evidence>
<proteinExistence type="predicted"/>
<gene>
    <name evidence="4" type="primary">mshA_1</name>
    <name evidence="4" type="ORF">CLMAG_45300</name>
</gene>
<dbReference type="PANTHER" id="PTHR46401">
    <property type="entry name" value="GLYCOSYLTRANSFERASE WBBK-RELATED"/>
    <property type="match status" value="1"/>
</dbReference>
<evidence type="ECO:0000259" key="3">
    <source>
        <dbReference type="Pfam" id="PF13439"/>
    </source>
</evidence>
<accession>A0A162RKL3</accession>
<dbReference type="PANTHER" id="PTHR46401:SF2">
    <property type="entry name" value="GLYCOSYLTRANSFERASE WBBK-RELATED"/>
    <property type="match status" value="1"/>
</dbReference>
<dbReference type="SUPFAM" id="SSF53756">
    <property type="entry name" value="UDP-Glycosyltransferase/glycogen phosphorylase"/>
    <property type="match status" value="1"/>
</dbReference>
<comment type="caution">
    <text evidence="4">The sequence shown here is derived from an EMBL/GenBank/DDBJ whole genome shotgun (WGS) entry which is preliminary data.</text>
</comment>
<dbReference type="PATRIC" id="fig|1121326.3.peg.4592"/>
<protein>
    <submittedName>
        <fullName evidence="4">D-inositol 3-phosphate glycosyltransferase</fullName>
        <ecNumber evidence="4">2.4.1.250</ecNumber>
    </submittedName>
</protein>
<dbReference type="EC" id="2.4.1.250" evidence="4"/>
<dbReference type="Proteomes" id="UP000076603">
    <property type="component" value="Unassembled WGS sequence"/>
</dbReference>
<dbReference type="CDD" id="cd03809">
    <property type="entry name" value="GT4_MtfB-like"/>
    <property type="match status" value="1"/>
</dbReference>
<dbReference type="Gene3D" id="3.40.50.2000">
    <property type="entry name" value="Glycogen Phosphorylase B"/>
    <property type="match status" value="2"/>
</dbReference>
<evidence type="ECO:0000256" key="1">
    <source>
        <dbReference type="ARBA" id="ARBA00022679"/>
    </source>
</evidence>
<name>A0A162RKL3_9CLOT</name>
<keyword evidence="1 4" id="KW-0808">Transferase</keyword>
<dbReference type="InterPro" id="IPR001296">
    <property type="entry name" value="Glyco_trans_1"/>
</dbReference>
<dbReference type="STRING" id="1121326.CLMAG_45300"/>
<dbReference type="GO" id="GO:0009103">
    <property type="term" value="P:lipopolysaccharide biosynthetic process"/>
    <property type="evidence" value="ECO:0007669"/>
    <property type="project" value="TreeGrafter"/>
</dbReference>
<dbReference type="OrthoDB" id="9797829at2"/>
<dbReference type="GO" id="GO:0102710">
    <property type="term" value="F:D-inositol-3-phosphate glycosyltransferase activity"/>
    <property type="evidence" value="ECO:0007669"/>
    <property type="project" value="UniProtKB-EC"/>
</dbReference>
<dbReference type="RefSeq" id="WP_066627344.1">
    <property type="nucleotide sequence ID" value="NZ_FQXL01000006.1"/>
</dbReference>
<dbReference type="Pfam" id="PF00534">
    <property type="entry name" value="Glycos_transf_1"/>
    <property type="match status" value="1"/>
</dbReference>
<dbReference type="EMBL" id="LWAE01000006">
    <property type="protein sequence ID" value="KZL90044.1"/>
    <property type="molecule type" value="Genomic_DNA"/>
</dbReference>
<feature type="domain" description="Glycosyltransferase subfamily 4-like N-terminal" evidence="3">
    <location>
        <begin position="62"/>
        <end position="170"/>
    </location>
</feature>
<evidence type="ECO:0000313" key="5">
    <source>
        <dbReference type="Proteomes" id="UP000076603"/>
    </source>
</evidence>
<dbReference type="FunFam" id="3.40.50.2000:FF:000119">
    <property type="entry name" value="Glycosyl transferase group 1"/>
    <property type="match status" value="1"/>
</dbReference>
<keyword evidence="5" id="KW-1185">Reference proteome</keyword>
<organism evidence="4 5">
    <name type="scientific">Clostridium magnum DSM 2767</name>
    <dbReference type="NCBI Taxonomy" id="1121326"/>
    <lineage>
        <taxon>Bacteria</taxon>
        <taxon>Bacillati</taxon>
        <taxon>Bacillota</taxon>
        <taxon>Clostridia</taxon>
        <taxon>Eubacteriales</taxon>
        <taxon>Clostridiaceae</taxon>
        <taxon>Clostridium</taxon>
    </lineage>
</organism>
<dbReference type="InterPro" id="IPR028098">
    <property type="entry name" value="Glyco_trans_4-like_N"/>
</dbReference>
<sequence length="372" mass="42445">MKIAIDARGVNWYKGTGIGTYTDKILKYMIETHKENFYQIYWSGEDYKRFENDNTKIVIASKKHHRFFEQHYFPKNLEKEKVDIYHIPQNGIGICDNITCKKVVTVHDLIPYILPETVGRGYLSKFLKEMPRIVELCDGIITVSECSKRDILKFFSIDEDKVFVTPLAADSKYKPLNKDECQETLRKDYDIDKPFILYIGGFSPRKNVSSLMVAFSKIFKNLDQEHDLVIVGANKDDGNVLKQLGSDLNIVSNIKFTGFVPEDLLPIFYNACKVFAYPSLYEGFGLPPLEAMSCGTPVIASNISSIPEVVGDGGILIDPFNMKNLMYSLEALLNDKGIRDELTSKALRRASDFSWEKTSEKTIEAYKKILNE</sequence>
<keyword evidence="4" id="KW-0328">Glycosyltransferase</keyword>
<feature type="domain" description="Glycosyl transferase family 1" evidence="2">
    <location>
        <begin position="184"/>
        <end position="346"/>
    </location>
</feature>
<reference evidence="4 5" key="1">
    <citation type="submission" date="2016-04" db="EMBL/GenBank/DDBJ databases">
        <title>Genome sequence of Clostridium magnum DSM 2767.</title>
        <authorList>
            <person name="Poehlein A."/>
            <person name="Uhlig R."/>
            <person name="Fischer R."/>
            <person name="Bahl H."/>
            <person name="Daniel R."/>
        </authorList>
    </citation>
    <scope>NUCLEOTIDE SEQUENCE [LARGE SCALE GENOMIC DNA]</scope>
    <source>
        <strain evidence="4 5">DSM 2767</strain>
    </source>
</reference>
<evidence type="ECO:0000259" key="2">
    <source>
        <dbReference type="Pfam" id="PF00534"/>
    </source>
</evidence>
<dbReference type="AlphaFoldDB" id="A0A162RKL3"/>